<dbReference type="AlphaFoldDB" id="A0A926QNI9"/>
<dbReference type="SUPFAM" id="SSF53474">
    <property type="entry name" value="alpha/beta-Hydrolases"/>
    <property type="match status" value="1"/>
</dbReference>
<proteinExistence type="predicted"/>
<evidence type="ECO:0000313" key="3">
    <source>
        <dbReference type="Proteomes" id="UP000650466"/>
    </source>
</evidence>
<gene>
    <name evidence="2" type="ORF">ICC18_33030</name>
</gene>
<dbReference type="EMBL" id="JACVVD010000029">
    <property type="protein sequence ID" value="MBD0384837.1"/>
    <property type="molecule type" value="Genomic_DNA"/>
</dbReference>
<feature type="domain" description="AB hydrolase-1" evidence="1">
    <location>
        <begin position="79"/>
        <end position="289"/>
    </location>
</feature>
<dbReference type="InterPro" id="IPR029058">
    <property type="entry name" value="AB_hydrolase_fold"/>
</dbReference>
<dbReference type="Proteomes" id="UP000650466">
    <property type="component" value="Unassembled WGS sequence"/>
</dbReference>
<name>A0A926QNI9_9BACL</name>
<accession>A0A926QNI9</accession>
<dbReference type="PANTHER" id="PTHR46331">
    <property type="entry name" value="VALACYCLOVIR HYDROLASE"/>
    <property type="match status" value="1"/>
</dbReference>
<dbReference type="PRINTS" id="PR00111">
    <property type="entry name" value="ABHYDROLASE"/>
</dbReference>
<keyword evidence="2" id="KW-0378">Hydrolase</keyword>
<protein>
    <submittedName>
        <fullName evidence="2">Alpha/beta hydrolase</fullName>
    </submittedName>
</protein>
<reference evidence="2" key="1">
    <citation type="submission" date="2020-09" db="EMBL/GenBank/DDBJ databases">
        <title>Draft Genome Sequence of Paenibacillus sp. WST5.</title>
        <authorList>
            <person name="Bao Z."/>
        </authorList>
    </citation>
    <scope>NUCLEOTIDE SEQUENCE</scope>
    <source>
        <strain evidence="2">WST5</strain>
    </source>
</reference>
<evidence type="ECO:0000313" key="2">
    <source>
        <dbReference type="EMBL" id="MBD0384837.1"/>
    </source>
</evidence>
<organism evidence="2 3">
    <name type="scientific">Paenibacillus sedimenti</name>
    <dbReference type="NCBI Taxonomy" id="2770274"/>
    <lineage>
        <taxon>Bacteria</taxon>
        <taxon>Bacillati</taxon>
        <taxon>Bacillota</taxon>
        <taxon>Bacilli</taxon>
        <taxon>Bacillales</taxon>
        <taxon>Paenibacillaceae</taxon>
        <taxon>Paenibacillus</taxon>
    </lineage>
</organism>
<dbReference type="Pfam" id="PF12697">
    <property type="entry name" value="Abhydrolase_6"/>
    <property type="match status" value="1"/>
</dbReference>
<evidence type="ECO:0000259" key="1">
    <source>
        <dbReference type="Pfam" id="PF12697"/>
    </source>
</evidence>
<dbReference type="InterPro" id="IPR000073">
    <property type="entry name" value="AB_hydrolase_1"/>
</dbReference>
<dbReference type="Gene3D" id="3.40.50.1820">
    <property type="entry name" value="alpha/beta hydrolase"/>
    <property type="match status" value="1"/>
</dbReference>
<comment type="caution">
    <text evidence="2">The sequence shown here is derived from an EMBL/GenBank/DDBJ whole genome shotgun (WGS) entry which is preliminary data.</text>
</comment>
<sequence>MNLILHHQPQANLTKKFMFTMLMAIIISSLGLTMPSRISAESAKQQAGEAMAKQSGYAEVNGLNMYYEIHGGENGGTPLVLLHGAFMNADSSFGQLLPQLAKTRTVIVIEQQGHGRTADIDRPLSYEQMADDTAALLAQLGFEKADFFGWSMGGVTAIQIAVRHPKIVGKVAVTGANFGPIESAFTKEGYNAFKNIPDDFAPPPLKDSYDKLSPKPEQWSAVVVKVREMGIAYQGVSTCELRKIQAPFMVMTGDHDTIDLNHLVDSHRQLQKGSLAIVPNGDHFLPLTRAPLVLRWLEDFLQS</sequence>
<dbReference type="PANTHER" id="PTHR46331:SF2">
    <property type="entry name" value="VALACYCLOVIR HYDROLASE"/>
    <property type="match status" value="1"/>
</dbReference>
<dbReference type="GO" id="GO:0017171">
    <property type="term" value="F:serine hydrolase activity"/>
    <property type="evidence" value="ECO:0007669"/>
    <property type="project" value="TreeGrafter"/>
</dbReference>
<dbReference type="RefSeq" id="WP_188178594.1">
    <property type="nucleotide sequence ID" value="NZ_JACVVD010000029.1"/>
</dbReference>
<keyword evidence="3" id="KW-1185">Reference proteome</keyword>